<dbReference type="InterPro" id="IPR045518">
    <property type="entry name" value="2EXR"/>
</dbReference>
<evidence type="ECO:0000313" key="3">
    <source>
        <dbReference type="Proteomes" id="UP001390339"/>
    </source>
</evidence>
<accession>A0ABR2J466</accession>
<comment type="caution">
    <text evidence="2">The sequence shown here is derived from an EMBL/GenBank/DDBJ whole genome shotgun (WGS) entry which is preliminary data.</text>
</comment>
<keyword evidence="3" id="KW-1185">Reference proteome</keyword>
<dbReference type="Pfam" id="PF20150">
    <property type="entry name" value="2EXR"/>
    <property type="match status" value="1"/>
</dbReference>
<proteinExistence type="predicted"/>
<dbReference type="Proteomes" id="UP001390339">
    <property type="component" value="Unassembled WGS sequence"/>
</dbReference>
<evidence type="ECO:0000259" key="1">
    <source>
        <dbReference type="Pfam" id="PF20150"/>
    </source>
</evidence>
<dbReference type="EMBL" id="JAPCWZ010000003">
    <property type="protein sequence ID" value="KAK8872585.1"/>
    <property type="molecule type" value="Genomic_DNA"/>
</dbReference>
<sequence>MNTTMGAIATQDSCIMAGPTTFPKFRELPHELRIWIWEEFIRDESASRIVLMESEMVVGQTAARIMPLKRLISPLLLVCYESRYEALRHYNTRIDIKDLPPPTGFGVLEIEVPDEMGMLPDTMTEDQNTYFYSADRPHHTPEMLRTTPARVRLPRP</sequence>
<feature type="domain" description="2EXR" evidence="1">
    <location>
        <begin position="22"/>
        <end position="94"/>
    </location>
</feature>
<protein>
    <recommendedName>
        <fullName evidence="1">2EXR domain-containing protein</fullName>
    </recommendedName>
</protein>
<organism evidence="2 3">
    <name type="scientific">Apiospora arundinis</name>
    <dbReference type="NCBI Taxonomy" id="335852"/>
    <lineage>
        <taxon>Eukaryota</taxon>
        <taxon>Fungi</taxon>
        <taxon>Dikarya</taxon>
        <taxon>Ascomycota</taxon>
        <taxon>Pezizomycotina</taxon>
        <taxon>Sordariomycetes</taxon>
        <taxon>Xylariomycetidae</taxon>
        <taxon>Amphisphaeriales</taxon>
        <taxon>Apiosporaceae</taxon>
        <taxon>Apiospora</taxon>
    </lineage>
</organism>
<evidence type="ECO:0000313" key="2">
    <source>
        <dbReference type="EMBL" id="KAK8872585.1"/>
    </source>
</evidence>
<name>A0ABR2J466_9PEZI</name>
<gene>
    <name evidence="2" type="ORF">PGQ11_003099</name>
</gene>
<reference evidence="2 3" key="1">
    <citation type="journal article" date="2024" name="IMA Fungus">
        <title>Apiospora arundinis, a panoply of carbohydrate-active enzymes and secondary metabolites.</title>
        <authorList>
            <person name="Sorensen T."/>
            <person name="Petersen C."/>
            <person name="Muurmann A.T."/>
            <person name="Christiansen J.V."/>
            <person name="Brundto M.L."/>
            <person name="Overgaard C.K."/>
            <person name="Boysen A.T."/>
            <person name="Wollenberg R.D."/>
            <person name="Larsen T.O."/>
            <person name="Sorensen J.L."/>
            <person name="Nielsen K.L."/>
            <person name="Sondergaard T.E."/>
        </authorList>
    </citation>
    <scope>NUCLEOTIDE SEQUENCE [LARGE SCALE GENOMIC DNA]</scope>
    <source>
        <strain evidence="2 3">AAU 773</strain>
    </source>
</reference>